<protein>
    <recommendedName>
        <fullName evidence="3">CENP-V/GFA domain-containing protein</fullName>
    </recommendedName>
</protein>
<evidence type="ECO:0000313" key="1">
    <source>
        <dbReference type="EMBL" id="KAK4100189.1"/>
    </source>
</evidence>
<reference evidence="1" key="1">
    <citation type="journal article" date="2023" name="Mol. Phylogenet. Evol.">
        <title>Genome-scale phylogeny and comparative genomics of the fungal order Sordariales.</title>
        <authorList>
            <person name="Hensen N."/>
            <person name="Bonometti L."/>
            <person name="Westerberg I."/>
            <person name="Brannstrom I.O."/>
            <person name="Guillou S."/>
            <person name="Cros-Aarteil S."/>
            <person name="Calhoun S."/>
            <person name="Haridas S."/>
            <person name="Kuo A."/>
            <person name="Mondo S."/>
            <person name="Pangilinan J."/>
            <person name="Riley R."/>
            <person name="LaButti K."/>
            <person name="Andreopoulos B."/>
            <person name="Lipzen A."/>
            <person name="Chen C."/>
            <person name="Yan M."/>
            <person name="Daum C."/>
            <person name="Ng V."/>
            <person name="Clum A."/>
            <person name="Steindorff A."/>
            <person name="Ohm R.A."/>
            <person name="Martin F."/>
            <person name="Silar P."/>
            <person name="Natvig D.O."/>
            <person name="Lalanne C."/>
            <person name="Gautier V."/>
            <person name="Ament-Velasquez S.L."/>
            <person name="Kruys A."/>
            <person name="Hutchinson M.I."/>
            <person name="Powell A.J."/>
            <person name="Barry K."/>
            <person name="Miller A.N."/>
            <person name="Grigoriev I.V."/>
            <person name="Debuchy R."/>
            <person name="Gladieux P."/>
            <person name="Hiltunen Thoren M."/>
            <person name="Johannesson H."/>
        </authorList>
    </citation>
    <scope>NUCLEOTIDE SEQUENCE</scope>
    <source>
        <strain evidence="1">CBS 757.83</strain>
    </source>
</reference>
<dbReference type="InterPro" id="IPR011057">
    <property type="entry name" value="Mss4-like_sf"/>
</dbReference>
<dbReference type="SUPFAM" id="SSF51316">
    <property type="entry name" value="Mss4-like"/>
    <property type="match status" value="1"/>
</dbReference>
<comment type="caution">
    <text evidence="1">The sequence shown here is derived from an EMBL/GenBank/DDBJ whole genome shotgun (WGS) entry which is preliminary data.</text>
</comment>
<reference evidence="1" key="2">
    <citation type="submission" date="2023-05" db="EMBL/GenBank/DDBJ databases">
        <authorList>
            <consortium name="Lawrence Berkeley National Laboratory"/>
            <person name="Steindorff A."/>
            <person name="Hensen N."/>
            <person name="Bonometti L."/>
            <person name="Westerberg I."/>
            <person name="Brannstrom I.O."/>
            <person name="Guillou S."/>
            <person name="Cros-Aarteil S."/>
            <person name="Calhoun S."/>
            <person name="Haridas S."/>
            <person name="Kuo A."/>
            <person name="Mondo S."/>
            <person name="Pangilinan J."/>
            <person name="Riley R."/>
            <person name="Labutti K."/>
            <person name="Andreopoulos B."/>
            <person name="Lipzen A."/>
            <person name="Chen C."/>
            <person name="Yanf M."/>
            <person name="Daum C."/>
            <person name="Ng V."/>
            <person name="Clum A."/>
            <person name="Ohm R."/>
            <person name="Martin F."/>
            <person name="Silar P."/>
            <person name="Natvig D."/>
            <person name="Lalanne C."/>
            <person name="Gautier V."/>
            <person name="Ament-Velasquez S.L."/>
            <person name="Kruys A."/>
            <person name="Hutchinson M.I."/>
            <person name="Powell A.J."/>
            <person name="Barry K."/>
            <person name="Miller A.N."/>
            <person name="Grigoriev I.V."/>
            <person name="Debuchy R."/>
            <person name="Gladieux P."/>
            <person name="Thoren M.H."/>
            <person name="Johannesson H."/>
        </authorList>
    </citation>
    <scope>NUCLEOTIDE SEQUENCE</scope>
    <source>
        <strain evidence="1">CBS 757.83</strain>
    </source>
</reference>
<sequence>MPLLFPNLHRHRPDHLPPAQGLLLPLHLVPVLFEDHVSVRDTLDWGAACWLRGVNGPGQPEARAWLGGNNWSEEGGSELFNWTFAWLKHTSFSGDQGDDGLPVNTAQLRAAVEAADFQRYFCERCSASVFYAVDDRPDWVDIAVGLLESPDGARAESVILWSFGGMTGWEGDMVGTWRERMLHAVEKEVEQWRVERGYPMSWYRLKKQQAQQAAQEPPEGS</sequence>
<gene>
    <name evidence="1" type="ORF">N658DRAFT_487118</name>
</gene>
<accession>A0AAN6Q0S1</accession>
<keyword evidence="2" id="KW-1185">Reference proteome</keyword>
<organism evidence="1 2">
    <name type="scientific">Parathielavia hyrcaniae</name>
    <dbReference type="NCBI Taxonomy" id="113614"/>
    <lineage>
        <taxon>Eukaryota</taxon>
        <taxon>Fungi</taxon>
        <taxon>Dikarya</taxon>
        <taxon>Ascomycota</taxon>
        <taxon>Pezizomycotina</taxon>
        <taxon>Sordariomycetes</taxon>
        <taxon>Sordariomycetidae</taxon>
        <taxon>Sordariales</taxon>
        <taxon>Chaetomiaceae</taxon>
        <taxon>Parathielavia</taxon>
    </lineage>
</organism>
<name>A0AAN6Q0S1_9PEZI</name>
<evidence type="ECO:0000313" key="2">
    <source>
        <dbReference type="Proteomes" id="UP001305647"/>
    </source>
</evidence>
<dbReference type="EMBL" id="MU863643">
    <property type="protein sequence ID" value="KAK4100189.1"/>
    <property type="molecule type" value="Genomic_DNA"/>
</dbReference>
<dbReference type="AlphaFoldDB" id="A0AAN6Q0S1"/>
<dbReference type="Proteomes" id="UP001305647">
    <property type="component" value="Unassembled WGS sequence"/>
</dbReference>
<evidence type="ECO:0008006" key="3">
    <source>
        <dbReference type="Google" id="ProtNLM"/>
    </source>
</evidence>
<dbReference type="Gene3D" id="2.170.150.70">
    <property type="match status" value="1"/>
</dbReference>
<proteinExistence type="predicted"/>